<dbReference type="AlphaFoldDB" id="A0AA88KGF1"/>
<dbReference type="InterPro" id="IPR030381">
    <property type="entry name" value="G_DYNAMIN_dom"/>
</dbReference>
<dbReference type="GO" id="GO:0008017">
    <property type="term" value="F:microtubule binding"/>
    <property type="evidence" value="ECO:0007669"/>
    <property type="project" value="TreeGrafter"/>
</dbReference>
<feature type="compositionally biased region" description="Low complexity" evidence="2">
    <location>
        <begin position="109"/>
        <end position="119"/>
    </location>
</feature>
<keyword evidence="1" id="KW-0175">Coiled coil</keyword>
<feature type="compositionally biased region" description="Polar residues" evidence="2">
    <location>
        <begin position="73"/>
        <end position="82"/>
    </location>
</feature>
<feature type="region of interest" description="Disordered" evidence="2">
    <location>
        <begin position="850"/>
        <end position="919"/>
    </location>
</feature>
<dbReference type="GO" id="GO:0016020">
    <property type="term" value="C:membrane"/>
    <property type="evidence" value="ECO:0007669"/>
    <property type="project" value="TreeGrafter"/>
</dbReference>
<sequence>MKRKEAPNGNHSETKKVKQQQAYYDDDLSFSPPPVSSGDHQLNISSTFDDMTSGSLSQTMDDAMLDDHHEESTASQTTNQAQPHLGGSFGTELSSQEFENIPSSPPPKSASSPSKTPSSTDKKANPPSTQKKKVAAAIDKQQLSEKVEKERQLLFSQLQGNSKDNKQLYEAFNNLQTVVNEHKMKFEAPELVVVGMQSDGKSSFVEALLGFQFNTVDTQIGTRRPLILQMTNDPTAEKPICNFFKEATPSEIEEEPTPVPELEKEIRKRTEDLCGKSNVNSRPIVLRVRYKYCANLTIFDTPGFRKGEQDPLAERIHKIVMNTIKPQNRIIIALEQSTVEWCNTQVRPLIKQVDPNYERTIFVVTKFNNRNNQFRDAKEANDYLATDGHIPDLSKVFYISLPSGHGTRNLAEEEFKNEIINTYLKDYKKLAKVGFDEQKFKPQIGFFNLKRHLERMLNEKYVENISPVLNNIETSLSKRKRSLDSAMNELSEIEKENIEAQVTHMIGAFMTNFVKALNGTNQFDTLKNGLTLEEERVQSGQEWPGFSQQLQEKLPIRNRNFKLYGGAQLERLLSEFEVVSLAQEFPQTSNDEVAVSIGVNPMHTSPDYIRGVTDLAQKKCRAVFKPLIDCLLIRSKFVMKQLFKLIIRHMLQNNSLSQRYKAFSNELYKACEEFIESIIKDVRNKTSDEFETFVKIMDWDLISAQPPKKGPEYDLLHPKEEDTVERVKVALEESNDSLYVVFDQLKGRELTEEKCEKIKRAAAQLFAGVRAMFVKYIRAKFNAFFLDPIFTNMDNNIRVHFSNMGSDKLRDLMGHRASYLRQHIPPLQDQVNKLTQHKQMFEALAEQFQAHSVSSPPLQTENSNKGSSSASHSSKSSVSKTPSRDSSREVFATPKKNQSHSSEKSNGTTPHSSSRSSSK</sequence>
<dbReference type="Pfam" id="PF00350">
    <property type="entry name" value="Dynamin_N"/>
    <property type="match status" value="1"/>
</dbReference>
<organism evidence="4 5">
    <name type="scientific">Naegleria lovaniensis</name>
    <name type="common">Amoeba</name>
    <dbReference type="NCBI Taxonomy" id="51637"/>
    <lineage>
        <taxon>Eukaryota</taxon>
        <taxon>Discoba</taxon>
        <taxon>Heterolobosea</taxon>
        <taxon>Tetramitia</taxon>
        <taxon>Eutetramitia</taxon>
        <taxon>Vahlkampfiidae</taxon>
        <taxon>Naegleria</taxon>
    </lineage>
</organism>
<dbReference type="PANTHER" id="PTHR11566">
    <property type="entry name" value="DYNAMIN"/>
    <property type="match status" value="1"/>
</dbReference>
<evidence type="ECO:0000313" key="5">
    <source>
        <dbReference type="Proteomes" id="UP000816034"/>
    </source>
</evidence>
<proteinExistence type="predicted"/>
<feature type="coiled-coil region" evidence="1">
    <location>
        <begin position="476"/>
        <end position="503"/>
    </location>
</feature>
<dbReference type="InterPro" id="IPR045063">
    <property type="entry name" value="Dynamin_N"/>
</dbReference>
<dbReference type="SUPFAM" id="SSF52540">
    <property type="entry name" value="P-loop containing nucleoside triphosphate hydrolases"/>
    <property type="match status" value="1"/>
</dbReference>
<protein>
    <recommendedName>
        <fullName evidence="3">Dynamin-type G domain-containing protein</fullName>
    </recommendedName>
</protein>
<feature type="compositionally biased region" description="Low complexity" evidence="2">
    <location>
        <begin position="863"/>
        <end position="881"/>
    </location>
</feature>
<dbReference type="InterPro" id="IPR022812">
    <property type="entry name" value="Dynamin"/>
</dbReference>
<dbReference type="PANTHER" id="PTHR11566:SF169">
    <property type="entry name" value="DYNAMIN-LIKE PROTEIN C"/>
    <property type="match status" value="1"/>
</dbReference>
<dbReference type="PRINTS" id="PR00195">
    <property type="entry name" value="DYNAMIN"/>
</dbReference>
<feature type="compositionally biased region" description="Polar residues" evidence="2">
    <location>
        <begin position="895"/>
        <end position="911"/>
    </location>
</feature>
<dbReference type="GO" id="GO:0005874">
    <property type="term" value="C:microtubule"/>
    <property type="evidence" value="ECO:0007669"/>
    <property type="project" value="TreeGrafter"/>
</dbReference>
<dbReference type="GeneID" id="68102321"/>
<feature type="region of interest" description="Disordered" evidence="2">
    <location>
        <begin position="1"/>
        <end position="138"/>
    </location>
</feature>
<gene>
    <name evidence="4" type="ORF">C9374_009867</name>
</gene>
<name>A0AA88KGF1_NAELO</name>
<evidence type="ECO:0000256" key="1">
    <source>
        <dbReference type="SAM" id="Coils"/>
    </source>
</evidence>
<dbReference type="Gene3D" id="3.40.50.300">
    <property type="entry name" value="P-loop containing nucleotide triphosphate hydrolases"/>
    <property type="match status" value="1"/>
</dbReference>
<dbReference type="InterPro" id="IPR027417">
    <property type="entry name" value="P-loop_NTPase"/>
</dbReference>
<dbReference type="EMBL" id="PYSW02000039">
    <property type="protein sequence ID" value="KAG2375244.1"/>
    <property type="molecule type" value="Genomic_DNA"/>
</dbReference>
<feature type="domain" description="Dynamin-type G" evidence="3">
    <location>
        <begin position="185"/>
        <end position="466"/>
    </location>
</feature>
<feature type="compositionally biased region" description="Polar residues" evidence="2">
    <location>
        <begin position="850"/>
        <end position="862"/>
    </location>
</feature>
<dbReference type="SMART" id="SM00053">
    <property type="entry name" value="DYNc"/>
    <property type="match status" value="1"/>
</dbReference>
<dbReference type="GO" id="GO:0003924">
    <property type="term" value="F:GTPase activity"/>
    <property type="evidence" value="ECO:0007669"/>
    <property type="project" value="InterPro"/>
</dbReference>
<dbReference type="PROSITE" id="PS51718">
    <property type="entry name" value="G_DYNAMIN_2"/>
    <property type="match status" value="1"/>
</dbReference>
<feature type="compositionally biased region" description="Basic and acidic residues" evidence="2">
    <location>
        <begin position="1"/>
        <end position="16"/>
    </location>
</feature>
<keyword evidence="5" id="KW-1185">Reference proteome</keyword>
<comment type="caution">
    <text evidence="4">The sequence shown here is derived from an EMBL/GenBank/DDBJ whole genome shotgun (WGS) entry which is preliminary data.</text>
</comment>
<dbReference type="CDD" id="cd08771">
    <property type="entry name" value="DLP_1"/>
    <property type="match status" value="1"/>
</dbReference>
<evidence type="ECO:0000256" key="2">
    <source>
        <dbReference type="SAM" id="MobiDB-lite"/>
    </source>
</evidence>
<dbReference type="GO" id="GO:0005737">
    <property type="term" value="C:cytoplasm"/>
    <property type="evidence" value="ECO:0007669"/>
    <property type="project" value="TreeGrafter"/>
</dbReference>
<dbReference type="GO" id="GO:0005525">
    <property type="term" value="F:GTP binding"/>
    <property type="evidence" value="ECO:0007669"/>
    <property type="project" value="InterPro"/>
</dbReference>
<dbReference type="InterPro" id="IPR001401">
    <property type="entry name" value="Dynamin_GTPase"/>
</dbReference>
<reference evidence="4 5" key="1">
    <citation type="journal article" date="2018" name="BMC Genomics">
        <title>The genome of Naegleria lovaniensis, the basis for a comparative approach to unravel pathogenicity factors of the human pathogenic amoeba N. fowleri.</title>
        <authorList>
            <person name="Liechti N."/>
            <person name="Schurch N."/>
            <person name="Bruggmann R."/>
            <person name="Wittwer M."/>
        </authorList>
    </citation>
    <scope>NUCLEOTIDE SEQUENCE [LARGE SCALE GENOMIC DNA]</scope>
    <source>
        <strain evidence="4 5">ATCC 30569</strain>
    </source>
</reference>
<accession>A0AA88KGF1</accession>
<dbReference type="RefSeq" id="XP_044544418.1">
    <property type="nucleotide sequence ID" value="XM_044700101.1"/>
</dbReference>
<dbReference type="Proteomes" id="UP000816034">
    <property type="component" value="Unassembled WGS sequence"/>
</dbReference>
<feature type="compositionally biased region" description="Polar residues" evidence="2">
    <location>
        <begin position="38"/>
        <end position="60"/>
    </location>
</feature>
<evidence type="ECO:0000313" key="4">
    <source>
        <dbReference type="EMBL" id="KAG2375244.1"/>
    </source>
</evidence>
<evidence type="ECO:0000259" key="3">
    <source>
        <dbReference type="PROSITE" id="PS51718"/>
    </source>
</evidence>